<dbReference type="SUPFAM" id="SSF52540">
    <property type="entry name" value="P-loop containing nucleoside triphosphate hydrolases"/>
    <property type="match status" value="1"/>
</dbReference>
<dbReference type="EMBL" id="UEYP01000003">
    <property type="protein sequence ID" value="SSC67027.1"/>
    <property type="molecule type" value="Genomic_DNA"/>
</dbReference>
<evidence type="ECO:0000256" key="12">
    <source>
        <dbReference type="ARBA" id="ARBA00023163"/>
    </source>
</evidence>
<keyword evidence="5 17" id="KW-0597">Phosphoprotein</keyword>
<comment type="subcellular location">
    <subcellularLocation>
        <location evidence="1">Cytoplasm</location>
    </subcellularLocation>
</comment>
<evidence type="ECO:0000256" key="5">
    <source>
        <dbReference type="ARBA" id="ARBA00022553"/>
    </source>
</evidence>
<dbReference type="FunFam" id="3.40.50.300:FF:000006">
    <property type="entry name" value="DNA-binding transcriptional regulator NtrC"/>
    <property type="match status" value="1"/>
</dbReference>
<evidence type="ECO:0000256" key="15">
    <source>
        <dbReference type="ARBA" id="ARBA00031910"/>
    </source>
</evidence>
<evidence type="ECO:0000259" key="19">
    <source>
        <dbReference type="PROSITE" id="PS50045"/>
    </source>
</evidence>
<organism evidence="21 22">
    <name type="scientific">Ciceribacter selenitireducens ATCC BAA-1503</name>
    <dbReference type="NCBI Taxonomy" id="1336235"/>
    <lineage>
        <taxon>Bacteria</taxon>
        <taxon>Pseudomonadati</taxon>
        <taxon>Pseudomonadota</taxon>
        <taxon>Alphaproteobacteria</taxon>
        <taxon>Hyphomicrobiales</taxon>
        <taxon>Rhizobiaceae</taxon>
        <taxon>Ciceribacter</taxon>
    </lineage>
</organism>
<evidence type="ECO:0000256" key="2">
    <source>
        <dbReference type="ARBA" id="ARBA00019059"/>
    </source>
</evidence>
<dbReference type="InterPro" id="IPR002197">
    <property type="entry name" value="HTH_Fis"/>
</dbReference>
<evidence type="ECO:0000256" key="8">
    <source>
        <dbReference type="ARBA" id="ARBA00023012"/>
    </source>
</evidence>
<dbReference type="Proteomes" id="UP000254764">
    <property type="component" value="Unassembled WGS sequence"/>
</dbReference>
<dbReference type="SMART" id="SM00382">
    <property type="entry name" value="AAA"/>
    <property type="match status" value="1"/>
</dbReference>
<evidence type="ECO:0000256" key="17">
    <source>
        <dbReference type="PROSITE-ProRule" id="PRU00169"/>
    </source>
</evidence>
<evidence type="ECO:0000256" key="16">
    <source>
        <dbReference type="ARBA" id="ARBA00043886"/>
    </source>
</evidence>
<gene>
    <name evidence="21" type="ORF">RHIZ70_2735</name>
</gene>
<evidence type="ECO:0000313" key="22">
    <source>
        <dbReference type="Proteomes" id="UP000254764"/>
    </source>
</evidence>
<dbReference type="OrthoDB" id="9802388at2"/>
<keyword evidence="13" id="KW-0535">Nitrogen fixation</keyword>
<feature type="region of interest" description="Disordered" evidence="18">
    <location>
        <begin position="424"/>
        <end position="444"/>
    </location>
</feature>
<keyword evidence="10" id="KW-0238">DNA-binding</keyword>
<name>A0A376AH77_9HYPH</name>
<evidence type="ECO:0000259" key="20">
    <source>
        <dbReference type="PROSITE" id="PS50110"/>
    </source>
</evidence>
<dbReference type="AlphaFoldDB" id="A0A376AH77"/>
<dbReference type="GO" id="GO:0043565">
    <property type="term" value="F:sequence-specific DNA binding"/>
    <property type="evidence" value="ECO:0007669"/>
    <property type="project" value="InterPro"/>
</dbReference>
<dbReference type="InterPro" id="IPR009057">
    <property type="entry name" value="Homeodomain-like_sf"/>
</dbReference>
<keyword evidence="4" id="KW-0678">Repressor</keyword>
<keyword evidence="3" id="KW-0963">Cytoplasm</keyword>
<evidence type="ECO:0000256" key="9">
    <source>
        <dbReference type="ARBA" id="ARBA00023015"/>
    </source>
</evidence>
<dbReference type="Pfam" id="PF25601">
    <property type="entry name" value="AAA_lid_14"/>
    <property type="match status" value="1"/>
</dbReference>
<comment type="function">
    <text evidence="16">Member of the two-component regulatory system NtrB/NtrC, which controls expression of the nitrogen-regulated (ntr) genes in response to nitrogen limitation. Phosphorylated NtrC binds directly to DNA and stimulates the formation of open promoter-sigma54-RNA polymerase complexes.</text>
</comment>
<dbReference type="GO" id="GO:0006355">
    <property type="term" value="P:regulation of DNA-templated transcription"/>
    <property type="evidence" value="ECO:0007669"/>
    <property type="project" value="InterPro"/>
</dbReference>
<evidence type="ECO:0000256" key="7">
    <source>
        <dbReference type="ARBA" id="ARBA00022840"/>
    </source>
</evidence>
<evidence type="ECO:0000256" key="3">
    <source>
        <dbReference type="ARBA" id="ARBA00022490"/>
    </source>
</evidence>
<dbReference type="PRINTS" id="PR01590">
    <property type="entry name" value="HTHFIS"/>
</dbReference>
<feature type="domain" description="Sigma-54 factor interaction" evidence="19">
    <location>
        <begin position="145"/>
        <end position="374"/>
    </location>
</feature>
<keyword evidence="6" id="KW-0547">Nucleotide-binding</keyword>
<dbReference type="PANTHER" id="PTHR32071">
    <property type="entry name" value="TRANSCRIPTIONAL REGULATORY PROTEIN"/>
    <property type="match status" value="1"/>
</dbReference>
<keyword evidence="8" id="KW-0902">Two-component regulatory system</keyword>
<dbReference type="InterPro" id="IPR011006">
    <property type="entry name" value="CheY-like_superfamily"/>
</dbReference>
<evidence type="ECO:0000313" key="21">
    <source>
        <dbReference type="EMBL" id="SSC67027.1"/>
    </source>
</evidence>
<dbReference type="GO" id="GO:0005524">
    <property type="term" value="F:ATP binding"/>
    <property type="evidence" value="ECO:0007669"/>
    <property type="project" value="UniProtKB-KW"/>
</dbReference>
<dbReference type="InterPro" id="IPR003593">
    <property type="entry name" value="AAA+_ATPase"/>
</dbReference>
<keyword evidence="22" id="KW-1185">Reference proteome</keyword>
<keyword evidence="12" id="KW-0804">Transcription</keyword>
<dbReference type="PROSITE" id="PS00676">
    <property type="entry name" value="SIGMA54_INTERACT_2"/>
    <property type="match status" value="1"/>
</dbReference>
<sequence length="516" mass="55290">MTAHILVIDDDAAQRRALKAAIEGLGHVVHLADSDQAGLEVFRRHRNEIAVVLADLSTPERVGNGFLQSLGDLHASVPVIVQTSEGATHRAVEAMRAGAFDFLVKPCSSERICAAINSAIRFNRNGSQGRSVRRTRSGTVGFGDIVAASSAMARAVELGRRAAQSVIPVMLEGEAGVGKEMMARAIHATSERSARAFVAVNCAAVPHALIEGVLFGPDASDPAGGGQVPGKFSEAEGGTLFIEEISELPAHVQTRLLSVVHNGEIDGLNGKRSRKVNVRLIFATNKDLIEEVKAGRFREDLYYRLNVFPITIAALRRRKEDIPHLARAFVERFSAEQRLAKPLGIDAAALGLLTGYDWPGNTRQLENAVFRAVVLAEGPVLGESDFPQILAQRLSDRPSAAPVAERGGYEVAPAATAPVFDVASHGHASESPVEPAPTGRSAPAGDIAANVIISTDDAGNVRKLAEIEEELIRFALKFYRGQMSQVARKLGIGRSTLYRKLKDYGIDPDDPQKHAA</sequence>
<evidence type="ECO:0000256" key="6">
    <source>
        <dbReference type="ARBA" id="ARBA00022741"/>
    </source>
</evidence>
<evidence type="ECO:0000256" key="1">
    <source>
        <dbReference type="ARBA" id="ARBA00004496"/>
    </source>
</evidence>
<reference evidence="22" key="1">
    <citation type="submission" date="2018-07" db="EMBL/GenBank/DDBJ databases">
        <authorList>
            <person name="Peiro R."/>
            <person name="Begona"/>
            <person name="Cbmso G."/>
            <person name="Lopez M."/>
            <person name="Gonzalez S."/>
        </authorList>
    </citation>
    <scope>NUCLEOTIDE SEQUENCE [LARGE SCALE GENOMIC DNA]</scope>
</reference>
<dbReference type="PROSITE" id="PS50110">
    <property type="entry name" value="RESPONSE_REGULATORY"/>
    <property type="match status" value="1"/>
</dbReference>
<dbReference type="InterPro" id="IPR025943">
    <property type="entry name" value="Sigma_54_int_dom_ATP-bd_2"/>
</dbReference>
<dbReference type="Gene3D" id="3.40.50.300">
    <property type="entry name" value="P-loop containing nucleotide triphosphate hydrolases"/>
    <property type="match status" value="1"/>
</dbReference>
<dbReference type="SUPFAM" id="SSF52172">
    <property type="entry name" value="CheY-like"/>
    <property type="match status" value="1"/>
</dbReference>
<keyword evidence="11" id="KW-0010">Activator</keyword>
<evidence type="ECO:0000256" key="18">
    <source>
        <dbReference type="SAM" id="MobiDB-lite"/>
    </source>
</evidence>
<proteinExistence type="predicted"/>
<dbReference type="InterPro" id="IPR002078">
    <property type="entry name" value="Sigma_54_int"/>
</dbReference>
<dbReference type="STRING" id="1336235.GCA_000518785_02260"/>
<dbReference type="PANTHER" id="PTHR32071:SF95">
    <property type="entry name" value="DNA-BINDING TRANSCRIPTIONAL REGULATOR NTRC"/>
    <property type="match status" value="1"/>
</dbReference>
<dbReference type="Gene3D" id="3.40.50.2300">
    <property type="match status" value="1"/>
</dbReference>
<evidence type="ECO:0000256" key="10">
    <source>
        <dbReference type="ARBA" id="ARBA00023125"/>
    </source>
</evidence>
<evidence type="ECO:0000256" key="14">
    <source>
        <dbReference type="ARBA" id="ARBA00029881"/>
    </source>
</evidence>
<dbReference type="SMART" id="SM00448">
    <property type="entry name" value="REC"/>
    <property type="match status" value="1"/>
</dbReference>
<keyword evidence="9" id="KW-0805">Transcription regulation</keyword>
<dbReference type="CDD" id="cd00009">
    <property type="entry name" value="AAA"/>
    <property type="match status" value="1"/>
</dbReference>
<dbReference type="SUPFAM" id="SSF46689">
    <property type="entry name" value="Homeodomain-like"/>
    <property type="match status" value="1"/>
</dbReference>
<dbReference type="InterPro" id="IPR027417">
    <property type="entry name" value="P-loop_NTPase"/>
</dbReference>
<dbReference type="InterPro" id="IPR001789">
    <property type="entry name" value="Sig_transdc_resp-reg_receiver"/>
</dbReference>
<evidence type="ECO:0000256" key="11">
    <source>
        <dbReference type="ARBA" id="ARBA00023159"/>
    </source>
</evidence>
<accession>A0A376AH77</accession>
<dbReference type="Pfam" id="PF02954">
    <property type="entry name" value="HTH_8"/>
    <property type="match status" value="1"/>
</dbReference>
<dbReference type="Pfam" id="PF00158">
    <property type="entry name" value="Sigma54_activat"/>
    <property type="match status" value="1"/>
</dbReference>
<evidence type="ECO:0000256" key="4">
    <source>
        <dbReference type="ARBA" id="ARBA00022491"/>
    </source>
</evidence>
<evidence type="ECO:0000256" key="13">
    <source>
        <dbReference type="ARBA" id="ARBA00023231"/>
    </source>
</evidence>
<dbReference type="Gene3D" id="1.10.10.60">
    <property type="entry name" value="Homeodomain-like"/>
    <property type="match status" value="1"/>
</dbReference>
<dbReference type="InterPro" id="IPR058031">
    <property type="entry name" value="AAA_lid_NorR"/>
</dbReference>
<dbReference type="GO" id="GO:0005737">
    <property type="term" value="C:cytoplasm"/>
    <property type="evidence" value="ECO:0007669"/>
    <property type="project" value="UniProtKB-SubCell"/>
</dbReference>
<feature type="modified residue" description="4-aspartylphosphate" evidence="17">
    <location>
        <position position="55"/>
    </location>
</feature>
<dbReference type="Pfam" id="PF00072">
    <property type="entry name" value="Response_reg"/>
    <property type="match status" value="1"/>
</dbReference>
<dbReference type="GO" id="GO:0000160">
    <property type="term" value="P:phosphorelay signal transduction system"/>
    <property type="evidence" value="ECO:0007669"/>
    <property type="project" value="UniProtKB-KW"/>
</dbReference>
<dbReference type="PROSITE" id="PS50045">
    <property type="entry name" value="SIGMA54_INTERACT_4"/>
    <property type="match status" value="1"/>
</dbReference>
<dbReference type="Gene3D" id="1.10.8.60">
    <property type="match status" value="1"/>
</dbReference>
<protein>
    <recommendedName>
        <fullName evidence="2">DNA-binding transcriptional regulator NtrC</fullName>
    </recommendedName>
    <alternativeName>
        <fullName evidence="14">Nitrogen regulation protein NR(I)</fullName>
    </alternativeName>
    <alternativeName>
        <fullName evidence="15">Nitrogen regulator I</fullName>
    </alternativeName>
</protein>
<keyword evidence="7" id="KW-0067">ATP-binding</keyword>
<feature type="domain" description="Response regulatory" evidence="20">
    <location>
        <begin position="4"/>
        <end position="120"/>
    </location>
</feature>
<dbReference type="RefSeq" id="WP_115669713.1">
    <property type="nucleotide sequence ID" value="NZ_UEYP01000003.1"/>
</dbReference>